<feature type="compositionally biased region" description="Low complexity" evidence="1">
    <location>
        <begin position="229"/>
        <end position="254"/>
    </location>
</feature>
<gene>
    <name evidence="2" type="ORF">NP233_g10468</name>
</gene>
<protein>
    <submittedName>
        <fullName evidence="2">Uncharacterized protein</fullName>
    </submittedName>
</protein>
<reference evidence="2" key="1">
    <citation type="submission" date="2022-07" db="EMBL/GenBank/DDBJ databases">
        <title>Genome Sequence of Leucocoprinus birnbaumii.</title>
        <authorList>
            <person name="Buettner E."/>
        </authorList>
    </citation>
    <scope>NUCLEOTIDE SEQUENCE</scope>
    <source>
        <strain evidence="2">VT141</strain>
    </source>
</reference>
<feature type="compositionally biased region" description="Basic and acidic residues" evidence="1">
    <location>
        <begin position="131"/>
        <end position="141"/>
    </location>
</feature>
<dbReference type="Proteomes" id="UP001213000">
    <property type="component" value="Unassembled WGS sequence"/>
</dbReference>
<evidence type="ECO:0000256" key="1">
    <source>
        <dbReference type="SAM" id="MobiDB-lite"/>
    </source>
</evidence>
<name>A0AAD5VI80_9AGAR</name>
<comment type="caution">
    <text evidence="2">The sequence shown here is derived from an EMBL/GenBank/DDBJ whole genome shotgun (WGS) entry which is preliminary data.</text>
</comment>
<sequence>MVAPANPAQVVEHVVNYVAGLDFYSPLPLTPSLPGSWEQVLSHTRVLPSSAQHSDLSASSPIGSDLRSQNCFEVLAPLLDHEPVGSTVPTDDVPIVDDHIIFAINPLDEHNKQLSPELLDVVNQAAASLSDEQRDNYRCRYPETPGNAQAGMSQDKGKGTNPRNWGVAGIPNQELDADTHSKKRGHKKSSKKSKGKGKCKHGCCKHSPSPSNSSSDSSSSEDDPDSDHGSNSSSDNSSSLSSDSGSSTTSSTSTAALDGFDNLDSDSESSSSSDSNAGYPSH</sequence>
<evidence type="ECO:0000313" key="3">
    <source>
        <dbReference type="Proteomes" id="UP001213000"/>
    </source>
</evidence>
<dbReference type="EMBL" id="JANIEX010001072">
    <property type="protein sequence ID" value="KAJ3560997.1"/>
    <property type="molecule type" value="Genomic_DNA"/>
</dbReference>
<feature type="compositionally biased region" description="Basic residues" evidence="1">
    <location>
        <begin position="181"/>
        <end position="204"/>
    </location>
</feature>
<dbReference type="AlphaFoldDB" id="A0AAD5VI80"/>
<accession>A0AAD5VI80</accession>
<organism evidence="2 3">
    <name type="scientific">Leucocoprinus birnbaumii</name>
    <dbReference type="NCBI Taxonomy" id="56174"/>
    <lineage>
        <taxon>Eukaryota</taxon>
        <taxon>Fungi</taxon>
        <taxon>Dikarya</taxon>
        <taxon>Basidiomycota</taxon>
        <taxon>Agaricomycotina</taxon>
        <taxon>Agaricomycetes</taxon>
        <taxon>Agaricomycetidae</taxon>
        <taxon>Agaricales</taxon>
        <taxon>Agaricineae</taxon>
        <taxon>Agaricaceae</taxon>
        <taxon>Leucocoprinus</taxon>
    </lineage>
</organism>
<feature type="compositionally biased region" description="Low complexity" evidence="1">
    <location>
        <begin position="205"/>
        <end position="218"/>
    </location>
</feature>
<proteinExistence type="predicted"/>
<keyword evidence="3" id="KW-1185">Reference proteome</keyword>
<feature type="region of interest" description="Disordered" evidence="1">
    <location>
        <begin position="129"/>
        <end position="282"/>
    </location>
</feature>
<evidence type="ECO:0000313" key="2">
    <source>
        <dbReference type="EMBL" id="KAJ3560997.1"/>
    </source>
</evidence>